<dbReference type="PANTHER" id="PTHR30118:SF6">
    <property type="entry name" value="HTH-TYPE TRANSCRIPTIONAL REGULATOR LEUO"/>
    <property type="match status" value="1"/>
</dbReference>
<dbReference type="SUPFAM" id="SSF53850">
    <property type="entry name" value="Periplasmic binding protein-like II"/>
    <property type="match status" value="1"/>
</dbReference>
<proteinExistence type="inferred from homology"/>
<evidence type="ECO:0000313" key="11">
    <source>
        <dbReference type="Proteomes" id="UP000328092"/>
    </source>
</evidence>
<evidence type="ECO:0000256" key="4">
    <source>
        <dbReference type="ARBA" id="ARBA00022491"/>
    </source>
</evidence>
<dbReference type="PANTHER" id="PTHR30118">
    <property type="entry name" value="HTH-TYPE TRANSCRIPTIONAL REGULATOR LEUO-RELATED"/>
    <property type="match status" value="1"/>
</dbReference>
<comment type="similarity">
    <text evidence="2">Belongs to the LysR transcriptional regulatory family.</text>
</comment>
<evidence type="ECO:0000313" key="10">
    <source>
        <dbReference type="EMBL" id="VIO72361.1"/>
    </source>
</evidence>
<dbReference type="EMBL" id="CAADFC020000016">
    <property type="protein sequence ID" value="VIO72361.1"/>
    <property type="molecule type" value="Genomic_DNA"/>
</dbReference>
<keyword evidence="3" id="KW-0536">Nodulation</keyword>
<comment type="function">
    <text evidence="1">NodD regulates the expression of the nodABCFE genes which encode other nodulation proteins. NodD is also a negative regulator of its own expression. Binds flavonoids as inducers.</text>
</comment>
<dbReference type="Proteomes" id="UP000328092">
    <property type="component" value="Unassembled WGS sequence"/>
</dbReference>
<feature type="domain" description="HTH lysR-type" evidence="9">
    <location>
        <begin position="12"/>
        <end position="69"/>
    </location>
</feature>
<dbReference type="Gene3D" id="1.10.10.10">
    <property type="entry name" value="Winged helix-like DNA-binding domain superfamily/Winged helix DNA-binding domain"/>
    <property type="match status" value="1"/>
</dbReference>
<sequence>MDYIRRMNVERFDLNLLRVLDALLTERAVGHAAARLGLSQPAASHALRRLRALLNDPLLVRVGSRMELTPRALGLREPVSEALAAARKLFEGMEFDPATSRRRFVLMAPDIVVSLMAPALTEAVLREAPNVCVEITPWRGPHLITEDFLRKLDAIVTNLGDSFPGFHRSTLYRDTDVLVVRRNHPVGKRLRTVDAFLKARHVAIVGRGSSSDQIDDWLTTLGMRRNSAIVAPSYLQALHIAAETDLVAFVPSRLAELLADRLNLMTVKPPFDPGIDEQFLFYPATAQHDQGSLWFRSLLMKISKPGRPEGSRR</sequence>
<keyword evidence="6" id="KW-0238">DNA-binding</keyword>
<dbReference type="InterPro" id="IPR037402">
    <property type="entry name" value="YidZ_PBP2"/>
</dbReference>
<protein>
    <submittedName>
        <fullName evidence="10">HTH-type transcriptional regulator LeuO</fullName>
    </submittedName>
</protein>
<dbReference type="PROSITE" id="PS50931">
    <property type="entry name" value="HTH_LYSR"/>
    <property type="match status" value="1"/>
</dbReference>
<dbReference type="Pfam" id="PF00126">
    <property type="entry name" value="HTH_1"/>
    <property type="match status" value="1"/>
</dbReference>
<dbReference type="InterPro" id="IPR000847">
    <property type="entry name" value="LysR_HTH_N"/>
</dbReference>
<evidence type="ECO:0000256" key="7">
    <source>
        <dbReference type="ARBA" id="ARBA00023159"/>
    </source>
</evidence>
<dbReference type="InterPro" id="IPR036388">
    <property type="entry name" value="WH-like_DNA-bd_sf"/>
</dbReference>
<dbReference type="PRINTS" id="PR00039">
    <property type="entry name" value="HTHLYSR"/>
</dbReference>
<reference evidence="10" key="1">
    <citation type="submission" date="2019-02" db="EMBL/GenBank/DDBJ databases">
        <authorList>
            <person name="Pothier F.J."/>
        </authorList>
    </citation>
    <scope>NUCLEOTIDE SEQUENCE</scope>
    <source>
        <strain evidence="10">CI-1B</strain>
    </source>
</reference>
<dbReference type="GO" id="GO:0003677">
    <property type="term" value="F:DNA binding"/>
    <property type="evidence" value="ECO:0007669"/>
    <property type="project" value="UniProtKB-KW"/>
</dbReference>
<dbReference type="SUPFAM" id="SSF46785">
    <property type="entry name" value="Winged helix' DNA-binding domain"/>
    <property type="match status" value="1"/>
</dbReference>
<keyword evidence="11" id="KW-1185">Reference proteome</keyword>
<accession>A0A508TDC0</accession>
<evidence type="ECO:0000259" key="9">
    <source>
        <dbReference type="PROSITE" id="PS50931"/>
    </source>
</evidence>
<dbReference type="AlphaFoldDB" id="A0A508TDC0"/>
<dbReference type="CDD" id="cd08417">
    <property type="entry name" value="PBP2_Nitroaromatics_like"/>
    <property type="match status" value="1"/>
</dbReference>
<evidence type="ECO:0000256" key="8">
    <source>
        <dbReference type="ARBA" id="ARBA00023163"/>
    </source>
</evidence>
<keyword evidence="7" id="KW-0010">Activator</keyword>
<evidence type="ECO:0000256" key="2">
    <source>
        <dbReference type="ARBA" id="ARBA00009437"/>
    </source>
</evidence>
<evidence type="ECO:0000256" key="5">
    <source>
        <dbReference type="ARBA" id="ARBA00023015"/>
    </source>
</evidence>
<keyword evidence="8" id="KW-0804">Transcription</keyword>
<evidence type="ECO:0000256" key="3">
    <source>
        <dbReference type="ARBA" id="ARBA00022458"/>
    </source>
</evidence>
<keyword evidence="4" id="KW-0678">Repressor</keyword>
<keyword evidence="5" id="KW-0805">Transcription regulation</keyword>
<organism evidence="10 11">
    <name type="scientific">Bradyrhizobium ivorense</name>
    <dbReference type="NCBI Taxonomy" id="2511166"/>
    <lineage>
        <taxon>Bacteria</taxon>
        <taxon>Pseudomonadati</taxon>
        <taxon>Pseudomonadota</taxon>
        <taxon>Alphaproteobacteria</taxon>
        <taxon>Hyphomicrobiales</taxon>
        <taxon>Nitrobacteraceae</taxon>
        <taxon>Bradyrhizobium</taxon>
    </lineage>
</organism>
<dbReference type="GO" id="GO:0003700">
    <property type="term" value="F:DNA-binding transcription factor activity"/>
    <property type="evidence" value="ECO:0007669"/>
    <property type="project" value="InterPro"/>
</dbReference>
<dbReference type="Gene3D" id="3.40.190.10">
    <property type="entry name" value="Periplasmic binding protein-like II"/>
    <property type="match status" value="2"/>
</dbReference>
<evidence type="ECO:0000256" key="1">
    <source>
        <dbReference type="ARBA" id="ARBA00003502"/>
    </source>
</evidence>
<name>A0A508TDC0_9BRAD</name>
<evidence type="ECO:0000256" key="6">
    <source>
        <dbReference type="ARBA" id="ARBA00023125"/>
    </source>
</evidence>
<gene>
    <name evidence="10" type="primary">leuO_2</name>
    <name evidence="10" type="ORF">CI1B_40050</name>
</gene>
<dbReference type="InterPro" id="IPR036390">
    <property type="entry name" value="WH_DNA-bd_sf"/>
</dbReference>
<dbReference type="Pfam" id="PF03466">
    <property type="entry name" value="LysR_substrate"/>
    <property type="match status" value="1"/>
</dbReference>
<dbReference type="InterPro" id="IPR005119">
    <property type="entry name" value="LysR_subst-bd"/>
</dbReference>
<comment type="caution">
    <text evidence="10">The sequence shown here is derived from an EMBL/GenBank/DDBJ whole genome shotgun (WGS) entry which is preliminary data.</text>
</comment>
<dbReference type="InterPro" id="IPR050389">
    <property type="entry name" value="LysR-type_TF"/>
</dbReference>